<accession>A0AAW9R2T6</accession>
<dbReference type="SUPFAM" id="SSF110087">
    <property type="entry name" value="DR1885-like metal-binding protein"/>
    <property type="match status" value="1"/>
</dbReference>
<dbReference type="InterPro" id="IPR058248">
    <property type="entry name" value="Lxx211020-like"/>
</dbReference>
<feature type="signal peptide" evidence="1">
    <location>
        <begin position="1"/>
        <end position="22"/>
    </location>
</feature>
<protein>
    <submittedName>
        <fullName evidence="2">Copper chaperone PCu(A)C</fullName>
    </submittedName>
</protein>
<keyword evidence="1" id="KW-0732">Signal</keyword>
<organism evidence="2 3">
    <name type="scientific">Denitratimonas tolerans</name>
    <dbReference type="NCBI Taxonomy" id="1338420"/>
    <lineage>
        <taxon>Bacteria</taxon>
        <taxon>Pseudomonadati</taxon>
        <taxon>Pseudomonadota</taxon>
        <taxon>Gammaproteobacteria</taxon>
        <taxon>Lysobacterales</taxon>
        <taxon>Lysobacteraceae</taxon>
        <taxon>Denitratimonas</taxon>
    </lineage>
</organism>
<reference evidence="2 3" key="1">
    <citation type="journal article" date="2016" name="Antonie Van Leeuwenhoek">
        <title>Denitratimonas tolerans gen. nov., sp. nov., a denitrifying bacterium isolated from a bioreactor for tannery wastewater treatment.</title>
        <authorList>
            <person name="Han S.I."/>
            <person name="Kim J.O."/>
            <person name="Lee Y.R."/>
            <person name="Ekpeghere K.I."/>
            <person name="Koh S.C."/>
            <person name="Whang K.S."/>
        </authorList>
    </citation>
    <scope>NUCLEOTIDE SEQUENCE [LARGE SCALE GENOMIC DNA]</scope>
    <source>
        <strain evidence="2 3">KACC 17565</strain>
    </source>
</reference>
<dbReference type="Pfam" id="PF04314">
    <property type="entry name" value="PCuAC"/>
    <property type="match status" value="1"/>
</dbReference>
<evidence type="ECO:0000313" key="2">
    <source>
        <dbReference type="EMBL" id="MEJ1248931.1"/>
    </source>
</evidence>
<dbReference type="RefSeq" id="WP_337334647.1">
    <property type="nucleotide sequence ID" value="NZ_JBBDHC010000004.1"/>
</dbReference>
<evidence type="ECO:0000313" key="3">
    <source>
        <dbReference type="Proteomes" id="UP001364472"/>
    </source>
</evidence>
<dbReference type="Proteomes" id="UP001364472">
    <property type="component" value="Unassembled WGS sequence"/>
</dbReference>
<feature type="chain" id="PRO_5043802048" evidence="1">
    <location>
        <begin position="23"/>
        <end position="149"/>
    </location>
</feature>
<sequence length="149" mass="16191">MNARLRLMGWGVLALASAMVQAQESPDAAALVVHEAWIRTAPPTAPVRAGYGVIENSGRREVVIDAVRSDAFGAIEIHEMREVDGVMRMRRLPSLTLEPGRSVSLEPGGMHLMLFRAMGPLEAGARVSIGFFAREVEVARAEFVVREAP</sequence>
<name>A0AAW9R2T6_9GAMM</name>
<dbReference type="AlphaFoldDB" id="A0AAW9R2T6"/>
<dbReference type="InterPro" id="IPR007410">
    <property type="entry name" value="LpqE-like"/>
</dbReference>
<proteinExistence type="predicted"/>
<dbReference type="PANTHER" id="PTHR36302:SF1">
    <property type="entry name" value="COPPER CHAPERONE PCU(A)C"/>
    <property type="match status" value="1"/>
</dbReference>
<keyword evidence="3" id="KW-1185">Reference proteome</keyword>
<dbReference type="Gene3D" id="2.60.40.1890">
    <property type="entry name" value="PCu(A)C copper chaperone"/>
    <property type="match status" value="1"/>
</dbReference>
<comment type="caution">
    <text evidence="2">The sequence shown here is derived from an EMBL/GenBank/DDBJ whole genome shotgun (WGS) entry which is preliminary data.</text>
</comment>
<dbReference type="EMBL" id="JBBDHC010000004">
    <property type="protein sequence ID" value="MEJ1248931.1"/>
    <property type="molecule type" value="Genomic_DNA"/>
</dbReference>
<dbReference type="InterPro" id="IPR036182">
    <property type="entry name" value="PCuAC_sf"/>
</dbReference>
<evidence type="ECO:0000256" key="1">
    <source>
        <dbReference type="SAM" id="SignalP"/>
    </source>
</evidence>
<gene>
    <name evidence="2" type="ORF">WB794_04465</name>
</gene>
<dbReference type="PANTHER" id="PTHR36302">
    <property type="entry name" value="BLR7088 PROTEIN"/>
    <property type="match status" value="1"/>
</dbReference>